<evidence type="ECO:0000313" key="2">
    <source>
        <dbReference type="Proteomes" id="UP000198929"/>
    </source>
</evidence>
<reference evidence="2" key="1">
    <citation type="submission" date="2016-10" db="EMBL/GenBank/DDBJ databases">
        <authorList>
            <person name="Varghese N."/>
            <person name="Submissions S."/>
        </authorList>
    </citation>
    <scope>NUCLEOTIDE SEQUENCE [LARGE SCALE GENOMIC DNA]</scope>
    <source>
        <strain evidence="2">DSM 20524</strain>
    </source>
</reference>
<dbReference type="AlphaFoldDB" id="A0A1H9VN25"/>
<evidence type="ECO:0000313" key="1">
    <source>
        <dbReference type="EMBL" id="SES22941.1"/>
    </source>
</evidence>
<proteinExistence type="predicted"/>
<accession>A0A1H9VN25</accession>
<organism evidence="1 2">
    <name type="scientific">Corynebacterium cystitidis DSM 20524</name>
    <dbReference type="NCBI Taxonomy" id="1121357"/>
    <lineage>
        <taxon>Bacteria</taxon>
        <taxon>Bacillati</taxon>
        <taxon>Actinomycetota</taxon>
        <taxon>Actinomycetes</taxon>
        <taxon>Mycobacteriales</taxon>
        <taxon>Corynebacteriaceae</taxon>
        <taxon>Corynebacterium</taxon>
    </lineage>
</organism>
<dbReference type="Proteomes" id="UP000198929">
    <property type="component" value="Unassembled WGS sequence"/>
</dbReference>
<name>A0A1H9VN25_9CORY</name>
<gene>
    <name evidence="1" type="ORF">SAMN05661109_02306</name>
</gene>
<dbReference type="EMBL" id="FOGQ01000013">
    <property type="protein sequence ID" value="SES22941.1"/>
    <property type="molecule type" value="Genomic_DNA"/>
</dbReference>
<keyword evidence="2" id="KW-1185">Reference proteome</keyword>
<protein>
    <submittedName>
        <fullName evidence="1">Uncharacterized protein</fullName>
    </submittedName>
</protein>
<sequence length="70" mass="7911">MINKVFCPRFDALACCFVNHGIHVAQFDDQFSVRFQGASGVIVDHAQVLIDNQPRPPMNEILAWTLNTPR</sequence>